<feature type="region of interest" description="Disordered" evidence="6">
    <location>
        <begin position="223"/>
        <end position="248"/>
    </location>
</feature>
<dbReference type="PROSITE" id="PS51005">
    <property type="entry name" value="NAC"/>
    <property type="match status" value="1"/>
</dbReference>
<keyword evidence="4" id="KW-0804">Transcription</keyword>
<keyword evidence="10" id="KW-1185">Reference proteome</keyword>
<dbReference type="OrthoDB" id="692148at2759"/>
<dbReference type="EMBL" id="CM000880">
    <property type="protein sequence ID" value="PNT74665.1"/>
    <property type="molecule type" value="Genomic_DNA"/>
</dbReference>
<reference evidence="9" key="3">
    <citation type="submission" date="2018-08" db="UniProtKB">
        <authorList>
            <consortium name="EnsemblPlants"/>
        </authorList>
    </citation>
    <scope>IDENTIFICATION</scope>
    <source>
        <strain evidence="9">cv. Bd21</strain>
    </source>
</reference>
<feature type="compositionally biased region" description="Basic residues" evidence="6">
    <location>
        <begin position="22"/>
        <end position="31"/>
    </location>
</feature>
<evidence type="ECO:0000259" key="7">
    <source>
        <dbReference type="PROSITE" id="PS51005"/>
    </source>
</evidence>
<feature type="compositionally biased region" description="Basic residues" evidence="6">
    <location>
        <begin position="235"/>
        <end position="244"/>
    </location>
</feature>
<evidence type="ECO:0000256" key="3">
    <source>
        <dbReference type="ARBA" id="ARBA00023125"/>
    </source>
</evidence>
<keyword evidence="5" id="KW-0539">Nucleus</keyword>
<dbReference type="GO" id="GO:0003677">
    <property type="term" value="F:DNA binding"/>
    <property type="evidence" value="ECO:0007669"/>
    <property type="project" value="UniProtKB-KW"/>
</dbReference>
<dbReference type="Gramene" id="PNT74665">
    <property type="protein sequence ID" value="PNT74665"/>
    <property type="gene ID" value="BRADI_1g20063v3"/>
</dbReference>
<dbReference type="PANTHER" id="PTHR31719">
    <property type="entry name" value="NAC TRANSCRIPTION FACTOR 56"/>
    <property type="match status" value="1"/>
</dbReference>
<dbReference type="SUPFAM" id="SSF101941">
    <property type="entry name" value="NAC domain"/>
    <property type="match status" value="1"/>
</dbReference>
<evidence type="ECO:0000313" key="10">
    <source>
        <dbReference type="Proteomes" id="UP000008810"/>
    </source>
</evidence>
<keyword evidence="2" id="KW-0805">Transcription regulation</keyword>
<feature type="domain" description="NAC" evidence="7">
    <location>
        <begin position="98"/>
        <end position="266"/>
    </location>
</feature>
<dbReference type="PANTHER" id="PTHR31719:SF179">
    <property type="entry name" value="OS08G0148400 PROTEIN"/>
    <property type="match status" value="1"/>
</dbReference>
<dbReference type="InterPro" id="IPR003441">
    <property type="entry name" value="NAC-dom"/>
</dbReference>
<dbReference type="Gene3D" id="2.170.150.80">
    <property type="entry name" value="NAC domain"/>
    <property type="match status" value="1"/>
</dbReference>
<evidence type="ECO:0000256" key="5">
    <source>
        <dbReference type="ARBA" id="ARBA00023242"/>
    </source>
</evidence>
<protein>
    <recommendedName>
        <fullName evidence="7">NAC domain-containing protein</fullName>
    </recommendedName>
</protein>
<dbReference type="Proteomes" id="UP000008810">
    <property type="component" value="Chromosome 1"/>
</dbReference>
<dbReference type="AlphaFoldDB" id="A0A2K2DK63"/>
<dbReference type="InterPro" id="IPR036093">
    <property type="entry name" value="NAC_dom_sf"/>
</dbReference>
<feature type="compositionally biased region" description="Basic and acidic residues" evidence="6">
    <location>
        <begin position="223"/>
        <end position="234"/>
    </location>
</feature>
<proteinExistence type="predicted"/>
<organism evidence="8">
    <name type="scientific">Brachypodium distachyon</name>
    <name type="common">Purple false brome</name>
    <name type="synonym">Trachynia distachya</name>
    <dbReference type="NCBI Taxonomy" id="15368"/>
    <lineage>
        <taxon>Eukaryota</taxon>
        <taxon>Viridiplantae</taxon>
        <taxon>Streptophyta</taxon>
        <taxon>Embryophyta</taxon>
        <taxon>Tracheophyta</taxon>
        <taxon>Spermatophyta</taxon>
        <taxon>Magnoliopsida</taxon>
        <taxon>Liliopsida</taxon>
        <taxon>Poales</taxon>
        <taxon>Poaceae</taxon>
        <taxon>BOP clade</taxon>
        <taxon>Pooideae</taxon>
        <taxon>Stipodae</taxon>
        <taxon>Brachypodieae</taxon>
        <taxon>Brachypodium</taxon>
    </lineage>
</organism>
<name>A0A2K2DK63_BRADI</name>
<comment type="subcellular location">
    <subcellularLocation>
        <location evidence="1">Nucleus</location>
    </subcellularLocation>
</comment>
<reference evidence="8 9" key="1">
    <citation type="journal article" date="2010" name="Nature">
        <title>Genome sequencing and analysis of the model grass Brachypodium distachyon.</title>
        <authorList>
            <consortium name="International Brachypodium Initiative"/>
        </authorList>
    </citation>
    <scope>NUCLEOTIDE SEQUENCE [LARGE SCALE GENOMIC DNA]</scope>
    <source>
        <strain evidence="8 9">Bd21</strain>
    </source>
</reference>
<dbReference type="EnsemblPlants" id="PNT74665">
    <property type="protein sequence ID" value="PNT74665"/>
    <property type="gene ID" value="BRADI_1g20063v3"/>
</dbReference>
<reference evidence="8" key="2">
    <citation type="submission" date="2017-06" db="EMBL/GenBank/DDBJ databases">
        <title>WGS assembly of Brachypodium distachyon.</title>
        <authorList>
            <consortium name="The International Brachypodium Initiative"/>
            <person name="Lucas S."/>
            <person name="Harmon-Smith M."/>
            <person name="Lail K."/>
            <person name="Tice H."/>
            <person name="Grimwood J."/>
            <person name="Bruce D."/>
            <person name="Barry K."/>
            <person name="Shu S."/>
            <person name="Lindquist E."/>
            <person name="Wang M."/>
            <person name="Pitluck S."/>
            <person name="Vogel J.P."/>
            <person name="Garvin D.F."/>
            <person name="Mockler T.C."/>
            <person name="Schmutz J."/>
            <person name="Rokhsar D."/>
            <person name="Bevan M.W."/>
        </authorList>
    </citation>
    <scope>NUCLEOTIDE SEQUENCE</scope>
    <source>
        <strain evidence="8">Bd21</strain>
    </source>
</reference>
<evidence type="ECO:0000256" key="6">
    <source>
        <dbReference type="SAM" id="MobiDB-lite"/>
    </source>
</evidence>
<dbReference type="Pfam" id="PF02365">
    <property type="entry name" value="NAM"/>
    <property type="match status" value="1"/>
</dbReference>
<keyword evidence="3" id="KW-0238">DNA-binding</keyword>
<evidence type="ECO:0000256" key="2">
    <source>
        <dbReference type="ARBA" id="ARBA00023015"/>
    </source>
</evidence>
<dbReference type="STRING" id="15368.A0A2K2DK63"/>
<feature type="compositionally biased region" description="Basic residues" evidence="6">
    <location>
        <begin position="1"/>
        <end position="10"/>
    </location>
</feature>
<sequence length="378" mass="42388">MGRRRGRPRGSTKPMLANKAAAKPKPKHAKSARQIPAAPTPEPDQEQPTTEQPVASATTPTVAGEEEEEAEEAVGTSSEGAEQEKGEDEEEVEYAATDLPGVRFHPTDTELIGYLRRKYGGRRMPADIVKDFNVFQHHPSTVQEICGDSIDGSWYVFTPRNRKYEDGSRPDRSVICEGNNKIGYWKSNVKETDITVGGKVIGKTNALTFALGNQPKGELTRWRMKEYRIPDNRRKRDPKRRKPSQRILDPDDMLLDEWVICKLFYNKNKKDQDGAPVDVGGQQDGEVNEDADEEADGKDDDTDDGNPPSDGHEDADEEADGKDDDTNDGIHHQMDMKTPMKKPVAKTTTQTMGIHHQMNMKILYMVPFSTNDFAFEDQ</sequence>
<evidence type="ECO:0000256" key="1">
    <source>
        <dbReference type="ARBA" id="ARBA00004123"/>
    </source>
</evidence>
<evidence type="ECO:0000313" key="8">
    <source>
        <dbReference type="EMBL" id="PNT74665.1"/>
    </source>
</evidence>
<dbReference type="GO" id="GO:0006355">
    <property type="term" value="P:regulation of DNA-templated transcription"/>
    <property type="evidence" value="ECO:0007669"/>
    <property type="project" value="InterPro"/>
</dbReference>
<dbReference type="GO" id="GO:0005634">
    <property type="term" value="C:nucleus"/>
    <property type="evidence" value="ECO:0007669"/>
    <property type="project" value="UniProtKB-SubCell"/>
</dbReference>
<gene>
    <name evidence="9" type="primary">LOC104582026</name>
    <name evidence="8" type="ORF">BRADI_1g20063v3</name>
</gene>
<feature type="region of interest" description="Disordered" evidence="6">
    <location>
        <begin position="271"/>
        <end position="343"/>
    </location>
</feature>
<feature type="compositionally biased region" description="Acidic residues" evidence="6">
    <location>
        <begin position="286"/>
        <end position="304"/>
    </location>
</feature>
<feature type="compositionally biased region" description="Acidic residues" evidence="6">
    <location>
        <begin position="313"/>
        <end position="327"/>
    </location>
</feature>
<evidence type="ECO:0000313" key="9">
    <source>
        <dbReference type="EnsemblPlants" id="PNT74665"/>
    </source>
</evidence>
<feature type="region of interest" description="Disordered" evidence="6">
    <location>
        <begin position="1"/>
        <end position="99"/>
    </location>
</feature>
<accession>A0A2K2DK63</accession>
<evidence type="ECO:0000256" key="4">
    <source>
        <dbReference type="ARBA" id="ARBA00023163"/>
    </source>
</evidence>